<dbReference type="PANTHER" id="PTHR46796">
    <property type="entry name" value="HTH-TYPE TRANSCRIPTIONAL ACTIVATOR RHAS-RELATED"/>
    <property type="match status" value="1"/>
</dbReference>
<feature type="domain" description="HTH araC/xylS-type" evidence="4">
    <location>
        <begin position="204"/>
        <end position="304"/>
    </location>
</feature>
<dbReference type="InterPro" id="IPR018060">
    <property type="entry name" value="HTH_AraC"/>
</dbReference>
<keyword evidence="1" id="KW-0805">Transcription regulation</keyword>
<evidence type="ECO:0000313" key="6">
    <source>
        <dbReference type="Proteomes" id="UP001519332"/>
    </source>
</evidence>
<keyword evidence="3" id="KW-0804">Transcription</keyword>
<dbReference type="Pfam" id="PF12833">
    <property type="entry name" value="HTH_18"/>
    <property type="match status" value="1"/>
</dbReference>
<name>A0ABS4TVE9_9PSEU</name>
<dbReference type="InterPro" id="IPR009057">
    <property type="entry name" value="Homeodomain-like_sf"/>
</dbReference>
<dbReference type="Gene3D" id="1.10.10.60">
    <property type="entry name" value="Homeodomain-like"/>
    <property type="match status" value="1"/>
</dbReference>
<dbReference type="EMBL" id="JAGINW010000001">
    <property type="protein sequence ID" value="MBP2328367.1"/>
    <property type="molecule type" value="Genomic_DNA"/>
</dbReference>
<proteinExistence type="predicted"/>
<gene>
    <name evidence="5" type="ORF">JOF56_008752</name>
</gene>
<organism evidence="5 6">
    <name type="scientific">Kibdelosporangium banguiense</name>
    <dbReference type="NCBI Taxonomy" id="1365924"/>
    <lineage>
        <taxon>Bacteria</taxon>
        <taxon>Bacillati</taxon>
        <taxon>Actinomycetota</taxon>
        <taxon>Actinomycetes</taxon>
        <taxon>Pseudonocardiales</taxon>
        <taxon>Pseudonocardiaceae</taxon>
        <taxon>Kibdelosporangium</taxon>
    </lineage>
</organism>
<protein>
    <submittedName>
        <fullName evidence="5">AraC-like DNA-binding protein</fullName>
    </submittedName>
</protein>
<evidence type="ECO:0000256" key="3">
    <source>
        <dbReference type="ARBA" id="ARBA00023163"/>
    </source>
</evidence>
<dbReference type="Proteomes" id="UP001519332">
    <property type="component" value="Unassembled WGS sequence"/>
</dbReference>
<dbReference type="RefSeq" id="WP_209645370.1">
    <property type="nucleotide sequence ID" value="NZ_JAGINW010000001.1"/>
</dbReference>
<keyword evidence="2" id="KW-0238">DNA-binding</keyword>
<keyword evidence="6" id="KW-1185">Reference proteome</keyword>
<evidence type="ECO:0000256" key="1">
    <source>
        <dbReference type="ARBA" id="ARBA00023015"/>
    </source>
</evidence>
<dbReference type="PANTHER" id="PTHR46796:SF6">
    <property type="entry name" value="ARAC SUBFAMILY"/>
    <property type="match status" value="1"/>
</dbReference>
<dbReference type="SMART" id="SM00342">
    <property type="entry name" value="HTH_ARAC"/>
    <property type="match status" value="1"/>
</dbReference>
<evidence type="ECO:0000256" key="2">
    <source>
        <dbReference type="ARBA" id="ARBA00023125"/>
    </source>
</evidence>
<comment type="caution">
    <text evidence="5">The sequence shown here is derived from an EMBL/GenBank/DDBJ whole genome shotgun (WGS) entry which is preliminary data.</text>
</comment>
<evidence type="ECO:0000259" key="4">
    <source>
        <dbReference type="PROSITE" id="PS01124"/>
    </source>
</evidence>
<dbReference type="InterPro" id="IPR050204">
    <property type="entry name" value="AraC_XylS_family_regulators"/>
</dbReference>
<dbReference type="InterPro" id="IPR035418">
    <property type="entry name" value="AraC-bd_2"/>
</dbReference>
<evidence type="ECO:0000313" key="5">
    <source>
        <dbReference type="EMBL" id="MBP2328367.1"/>
    </source>
</evidence>
<accession>A0ABS4TVE9</accession>
<reference evidence="5 6" key="1">
    <citation type="submission" date="2021-03" db="EMBL/GenBank/DDBJ databases">
        <title>Sequencing the genomes of 1000 actinobacteria strains.</title>
        <authorList>
            <person name="Klenk H.-P."/>
        </authorList>
    </citation>
    <scope>NUCLEOTIDE SEQUENCE [LARGE SCALE GENOMIC DNA]</scope>
    <source>
        <strain evidence="5 6">DSM 46670</strain>
    </source>
</reference>
<dbReference type="PROSITE" id="PS01124">
    <property type="entry name" value="HTH_ARAC_FAMILY_2"/>
    <property type="match status" value="1"/>
</dbReference>
<dbReference type="SUPFAM" id="SSF46689">
    <property type="entry name" value="Homeodomain-like"/>
    <property type="match status" value="1"/>
</dbReference>
<dbReference type="Pfam" id="PF14525">
    <property type="entry name" value="AraC_binding_2"/>
    <property type="match status" value="1"/>
</dbReference>
<sequence length="313" mass="34296">MPVEQRDGAALVSGYLDTEPSPHAHSVDSVLVHAPDPFDADLRPHRFGVMNACDISGGNTVQVCSLVSPAIRASAPVLGLLLSGSGAFEQHGRSSSLAPGEFVLYAPPFRLALTGPYRYLVLALDPANTLLLRQVRHATANPHLPHNPSGRILSATLSELADTASLLGPLSRQEMGEHISCLLRTVIRDLNRDAAPARPVPLFDRILDYLDRHLAEDLAPARIATAHHISVRYLHRLFQDHGDTVSDHIRRRRLDRIRRDLTDPVLADQPAYAIAARWGLHDPSHFSKLFKAEFATSPSRLRQQPSTDDGSPP</sequence>